<dbReference type="AlphaFoldDB" id="A0A1V6URQ0"/>
<feature type="binding site" evidence="19">
    <location>
        <position position="248"/>
    </location>
    <ligand>
        <name>Mg(2+)</name>
        <dbReference type="ChEBI" id="CHEBI:18420"/>
        <label>1</label>
    </ligand>
</feature>
<keyword evidence="14" id="KW-0496">Mitochondrion</keyword>
<dbReference type="InterPro" id="IPR036615">
    <property type="entry name" value="Mur_ligase_C_dom_sf"/>
</dbReference>
<dbReference type="GO" id="GO:0005759">
    <property type="term" value="C:mitochondrial matrix"/>
    <property type="evidence" value="ECO:0007669"/>
    <property type="project" value="UniProtKB-SubCell"/>
</dbReference>
<dbReference type="SUPFAM" id="SSF53244">
    <property type="entry name" value="MurD-like peptide ligases, peptide-binding domain"/>
    <property type="match status" value="1"/>
</dbReference>
<evidence type="ECO:0000256" key="19">
    <source>
        <dbReference type="PIRSR" id="PIRSR038895-2"/>
    </source>
</evidence>
<dbReference type="InterPro" id="IPR001645">
    <property type="entry name" value="Folylpolyglutamate_synth"/>
</dbReference>
<keyword evidence="15" id="KW-0472">Membrane</keyword>
<keyword evidence="7 17" id="KW-0554">One-carbon metabolism</keyword>
<evidence type="ECO:0000256" key="7">
    <source>
        <dbReference type="ARBA" id="ARBA00022563"/>
    </source>
</evidence>
<comment type="similarity">
    <text evidence="5 17">Belongs to the folylpolyglutamate synthase family.</text>
</comment>
<dbReference type="NCBIfam" id="TIGR01499">
    <property type="entry name" value="folC"/>
    <property type="match status" value="1"/>
</dbReference>
<keyword evidence="6" id="KW-0963">Cytoplasm</keyword>
<keyword evidence="13 19" id="KW-0460">Magnesium</keyword>
<feature type="binding site" evidence="19">
    <location>
        <position position="220"/>
    </location>
    <ligand>
        <name>Mg(2+)</name>
        <dbReference type="ChEBI" id="CHEBI:18420"/>
        <label>1</label>
    </ligand>
</feature>
<dbReference type="UniPathway" id="UPA00850"/>
<evidence type="ECO:0000256" key="5">
    <source>
        <dbReference type="ARBA" id="ARBA00008276"/>
    </source>
</evidence>
<evidence type="ECO:0000313" key="22">
    <source>
        <dbReference type="Proteomes" id="UP000191500"/>
    </source>
</evidence>
<keyword evidence="9 19" id="KW-0479">Metal-binding</keyword>
<name>A0A1V6URQ0_9EURO</name>
<dbReference type="GO" id="GO:0006730">
    <property type="term" value="P:one-carbon metabolic process"/>
    <property type="evidence" value="ECO:0007669"/>
    <property type="project" value="UniProtKB-KW"/>
</dbReference>
<gene>
    <name evidence="21" type="ORF">PENCOP_c005G04571</name>
</gene>
<dbReference type="GO" id="GO:0005743">
    <property type="term" value="C:mitochondrial inner membrane"/>
    <property type="evidence" value="ECO:0007669"/>
    <property type="project" value="UniProtKB-SubCell"/>
</dbReference>
<feature type="binding site" evidence="19">
    <location>
        <position position="147"/>
    </location>
    <ligand>
        <name>Mg(2+)</name>
        <dbReference type="ChEBI" id="CHEBI:18420"/>
        <label>1</label>
    </ligand>
</feature>
<keyword evidence="22" id="KW-1185">Reference proteome</keyword>
<dbReference type="InterPro" id="IPR018109">
    <property type="entry name" value="Folylpolyglutamate_synth_CS"/>
</dbReference>
<protein>
    <recommendedName>
        <fullName evidence="17">Folylpolyglutamate synthase</fullName>
        <ecNumber evidence="17">6.3.2.17</ecNumber>
    </recommendedName>
    <alternativeName>
        <fullName evidence="17">Folylpoly-gamma-glutamate synthetase</fullName>
    </alternativeName>
    <alternativeName>
        <fullName evidence="17">Tetrahydrofolylpolyglutamate synthase</fullName>
    </alternativeName>
</protein>
<comment type="catalytic activity">
    <reaction evidence="16 17">
        <text>(6S)-5,6,7,8-tetrahydrofolyl-(gamma-L-Glu)(n) + L-glutamate + ATP = (6S)-5,6,7,8-tetrahydrofolyl-(gamma-L-Glu)(n+1) + ADP + phosphate + H(+)</text>
        <dbReference type="Rhea" id="RHEA:10580"/>
        <dbReference type="Rhea" id="RHEA-COMP:14738"/>
        <dbReference type="Rhea" id="RHEA-COMP:14740"/>
        <dbReference type="ChEBI" id="CHEBI:15378"/>
        <dbReference type="ChEBI" id="CHEBI:29985"/>
        <dbReference type="ChEBI" id="CHEBI:30616"/>
        <dbReference type="ChEBI" id="CHEBI:43474"/>
        <dbReference type="ChEBI" id="CHEBI:141005"/>
        <dbReference type="ChEBI" id="CHEBI:456216"/>
        <dbReference type="EC" id="6.3.2.17"/>
    </reaction>
</comment>
<comment type="pathway">
    <text evidence="4 17">Cofactor biosynthesis; tetrahydrofolylpolyglutamate biosynthesis.</text>
</comment>
<accession>A0A1V6URQ0</accession>
<evidence type="ECO:0000256" key="11">
    <source>
        <dbReference type="ARBA" id="ARBA00022792"/>
    </source>
</evidence>
<evidence type="ECO:0000256" key="10">
    <source>
        <dbReference type="ARBA" id="ARBA00022741"/>
    </source>
</evidence>
<evidence type="ECO:0000256" key="8">
    <source>
        <dbReference type="ARBA" id="ARBA00022598"/>
    </source>
</evidence>
<dbReference type="PIRSF" id="PIRSF038895">
    <property type="entry name" value="FPGS"/>
    <property type="match status" value="1"/>
</dbReference>
<evidence type="ECO:0000256" key="4">
    <source>
        <dbReference type="ARBA" id="ARBA00005150"/>
    </source>
</evidence>
<dbReference type="Proteomes" id="UP000191500">
    <property type="component" value="Unassembled WGS sequence"/>
</dbReference>
<keyword evidence="11" id="KW-0999">Mitochondrion inner membrane</keyword>
<evidence type="ECO:0000256" key="15">
    <source>
        <dbReference type="ARBA" id="ARBA00023136"/>
    </source>
</evidence>
<reference evidence="22" key="1">
    <citation type="journal article" date="2017" name="Nat. Microbiol.">
        <title>Global analysis of biosynthetic gene clusters reveals vast potential of secondary metabolite production in Penicillium species.</title>
        <authorList>
            <person name="Nielsen J.C."/>
            <person name="Grijseels S."/>
            <person name="Prigent S."/>
            <person name="Ji B."/>
            <person name="Dainat J."/>
            <person name="Nielsen K.F."/>
            <person name="Frisvad J.C."/>
            <person name="Workman M."/>
            <person name="Nielsen J."/>
        </authorList>
    </citation>
    <scope>NUCLEOTIDE SEQUENCE [LARGE SCALE GENOMIC DNA]</scope>
    <source>
        <strain evidence="22">IBT 31321</strain>
    </source>
</reference>
<dbReference type="STRING" id="36646.A0A1V6URQ0"/>
<dbReference type="GO" id="GO:0005829">
    <property type="term" value="C:cytosol"/>
    <property type="evidence" value="ECO:0007669"/>
    <property type="project" value="TreeGrafter"/>
</dbReference>
<keyword evidence="8 17" id="KW-0436">Ligase</keyword>
<feature type="region of interest" description="Disordered" evidence="20">
    <location>
        <begin position="17"/>
        <end position="36"/>
    </location>
</feature>
<dbReference type="PROSITE" id="PS01011">
    <property type="entry name" value="FOLYLPOLYGLU_SYNT_1"/>
    <property type="match status" value="1"/>
</dbReference>
<comment type="subcellular location">
    <subcellularLocation>
        <location evidence="3">Cytoplasm</location>
    </subcellularLocation>
    <subcellularLocation>
        <location evidence="1">Mitochondrion inner membrane</location>
    </subcellularLocation>
    <subcellularLocation>
        <location evidence="2">Mitochondrion matrix</location>
    </subcellularLocation>
</comment>
<dbReference type="SUPFAM" id="SSF53623">
    <property type="entry name" value="MurD-like peptide ligases, catalytic domain"/>
    <property type="match status" value="1"/>
</dbReference>
<evidence type="ECO:0000256" key="12">
    <source>
        <dbReference type="ARBA" id="ARBA00022840"/>
    </source>
</evidence>
<evidence type="ECO:0000313" key="21">
    <source>
        <dbReference type="EMBL" id="OQE41080.1"/>
    </source>
</evidence>
<dbReference type="PANTHER" id="PTHR11136">
    <property type="entry name" value="FOLYLPOLYGLUTAMATE SYNTHASE-RELATED"/>
    <property type="match status" value="1"/>
</dbReference>
<evidence type="ECO:0000256" key="17">
    <source>
        <dbReference type="PIRNR" id="PIRNR038895"/>
    </source>
</evidence>
<dbReference type="GO" id="GO:0004326">
    <property type="term" value="F:tetrahydrofolylpolyglutamate synthase activity"/>
    <property type="evidence" value="ECO:0007669"/>
    <property type="project" value="UniProtKB-EC"/>
</dbReference>
<evidence type="ECO:0000256" key="3">
    <source>
        <dbReference type="ARBA" id="ARBA00004496"/>
    </source>
</evidence>
<dbReference type="InterPro" id="IPR036565">
    <property type="entry name" value="Mur-like_cat_sf"/>
</dbReference>
<dbReference type="Gene3D" id="3.40.1190.10">
    <property type="entry name" value="Mur-like, catalytic domain"/>
    <property type="match status" value="1"/>
</dbReference>
<keyword evidence="12 18" id="KW-0067">ATP-binding</keyword>
<evidence type="ECO:0000256" key="1">
    <source>
        <dbReference type="ARBA" id="ARBA00004273"/>
    </source>
</evidence>
<evidence type="ECO:0000256" key="16">
    <source>
        <dbReference type="ARBA" id="ARBA00047493"/>
    </source>
</evidence>
<comment type="caution">
    <text evidence="21">The sequence shown here is derived from an EMBL/GenBank/DDBJ whole genome shotgun (WGS) entry which is preliminary data.</text>
</comment>
<sequence>MEYMITPWLPPGFCPARQHSRPSSSVLKRRPNDARDNAVEKLNSTQSGFRVLEERRRLGEKLDSTAVDQMRKWICRIGHDVSWFQNLTSVSSSPTGVFLQINDLSRLNVVHVAGTKGKGTTCAFVNSILQSYQQSVGVPRKIGLYTSPHLGVVRERIRINSFPISEEQFAKYFFEVWDALESSAVREGLDPAYKPTYFRFLTLMAFHIFIREGVDAAVVEVGIGGELDSTNVIAQPSVTGITTLGIDHVAALGDTIDKIAWHKAGIFKTGSPAFTVPQVPDAMKVLQQRAQEKNTNLVTIAVHPALFNIDLKPAEDFQRTNASLAISLSLSLLNRLGVRVDLGLEKLPEQFINGLKNTAWRGRCEILTTGKHVWHLDGAHTEESLRLVASWFGRVSKSQSVQSSDTPRVLIFNQQSTRDAEVLLRAVHSQLYNHCKLKFQHALFCTNVTYKGSSSKADRLNRNVDPKEIESLSLQRRMAELWHQLDPMTETVTLASIEETIEYAKSIVCDVGKIMVFVTGSLYLVGGALSVLEGEGFALQKATT</sequence>
<dbReference type="PANTHER" id="PTHR11136:SF5">
    <property type="entry name" value="FOLYLPOLYGLUTAMATE SYNTHASE, MITOCHONDRIAL"/>
    <property type="match status" value="1"/>
</dbReference>
<feature type="binding site" evidence="18">
    <location>
        <position position="377"/>
    </location>
    <ligand>
        <name>ATP</name>
        <dbReference type="ChEBI" id="CHEBI:30616"/>
    </ligand>
</feature>
<evidence type="ECO:0000256" key="18">
    <source>
        <dbReference type="PIRSR" id="PIRSR038895-1"/>
    </source>
</evidence>
<dbReference type="GO" id="GO:0005524">
    <property type="term" value="F:ATP binding"/>
    <property type="evidence" value="ECO:0007669"/>
    <property type="project" value="UniProtKB-KW"/>
</dbReference>
<dbReference type="GO" id="GO:0046872">
    <property type="term" value="F:metal ion binding"/>
    <property type="evidence" value="ECO:0007669"/>
    <property type="project" value="UniProtKB-KW"/>
</dbReference>
<evidence type="ECO:0000256" key="9">
    <source>
        <dbReference type="ARBA" id="ARBA00022723"/>
    </source>
</evidence>
<comment type="function">
    <text evidence="17">Catalyzes conversion of folates to polyglutamate derivatives allowing concentration of folate compounds in the cell and the intracellular retention of these cofactors, which are important substrates for most of the folate-dependent enzymes that are involved in one-carbon transfer reactions involved in purine, pyrimidine and amino acid synthesis.</text>
</comment>
<organism evidence="21 22">
    <name type="scientific">Penicillium coprophilum</name>
    <dbReference type="NCBI Taxonomy" id="36646"/>
    <lineage>
        <taxon>Eukaryota</taxon>
        <taxon>Fungi</taxon>
        <taxon>Dikarya</taxon>
        <taxon>Ascomycota</taxon>
        <taxon>Pezizomycotina</taxon>
        <taxon>Eurotiomycetes</taxon>
        <taxon>Eurotiomycetidae</taxon>
        <taxon>Eurotiales</taxon>
        <taxon>Aspergillaceae</taxon>
        <taxon>Penicillium</taxon>
    </lineage>
</organism>
<keyword evidence="10 18" id="KW-0547">Nucleotide-binding</keyword>
<proteinExistence type="inferred from homology"/>
<dbReference type="InterPro" id="IPR023600">
    <property type="entry name" value="Folylpolyglutamate_synth_euk"/>
</dbReference>
<evidence type="ECO:0000256" key="6">
    <source>
        <dbReference type="ARBA" id="ARBA00022490"/>
    </source>
</evidence>
<dbReference type="Gene3D" id="3.90.190.20">
    <property type="entry name" value="Mur ligase, C-terminal domain"/>
    <property type="match status" value="1"/>
</dbReference>
<dbReference type="PROSITE" id="PS01012">
    <property type="entry name" value="FOLYLPOLYGLU_SYNT_2"/>
    <property type="match status" value="1"/>
</dbReference>
<evidence type="ECO:0000256" key="20">
    <source>
        <dbReference type="SAM" id="MobiDB-lite"/>
    </source>
</evidence>
<evidence type="ECO:0000256" key="2">
    <source>
        <dbReference type="ARBA" id="ARBA00004305"/>
    </source>
</evidence>
<feature type="binding site" evidence="18">
    <location>
        <position position="363"/>
    </location>
    <ligand>
        <name>ATP</name>
        <dbReference type="ChEBI" id="CHEBI:30616"/>
    </ligand>
</feature>
<dbReference type="EMBL" id="MDDG01000005">
    <property type="protein sequence ID" value="OQE41080.1"/>
    <property type="molecule type" value="Genomic_DNA"/>
</dbReference>
<evidence type="ECO:0000256" key="13">
    <source>
        <dbReference type="ARBA" id="ARBA00022842"/>
    </source>
</evidence>
<comment type="cofactor">
    <cofactor evidence="17">
        <name>a monovalent cation</name>
        <dbReference type="ChEBI" id="CHEBI:60242"/>
    </cofactor>
    <text evidence="17">A monovalent cation.</text>
</comment>
<evidence type="ECO:0000256" key="14">
    <source>
        <dbReference type="ARBA" id="ARBA00023128"/>
    </source>
</evidence>
<dbReference type="EC" id="6.3.2.17" evidence="17"/>